<evidence type="ECO:0000256" key="1">
    <source>
        <dbReference type="SAM" id="Phobius"/>
    </source>
</evidence>
<protein>
    <recommendedName>
        <fullName evidence="4">Copper(I)-binding protein</fullName>
    </recommendedName>
</protein>
<keyword evidence="1" id="KW-0472">Membrane</keyword>
<keyword evidence="1" id="KW-0812">Transmembrane</keyword>
<name>A0ABR9DN36_9MICO</name>
<evidence type="ECO:0008006" key="4">
    <source>
        <dbReference type="Google" id="ProtNLM"/>
    </source>
</evidence>
<gene>
    <name evidence="2" type="ORF">IGS67_03390</name>
</gene>
<evidence type="ECO:0000313" key="2">
    <source>
        <dbReference type="EMBL" id="MBD9698539.1"/>
    </source>
</evidence>
<keyword evidence="1" id="KW-1133">Transmembrane helix</keyword>
<feature type="transmembrane region" description="Helical" evidence="1">
    <location>
        <begin position="25"/>
        <end position="45"/>
    </location>
</feature>
<dbReference type="EMBL" id="JACZDF010000002">
    <property type="protein sequence ID" value="MBD9698539.1"/>
    <property type="molecule type" value="Genomic_DNA"/>
</dbReference>
<sequence>MTDDARDDAPDDQPATPRRGRWRGWAAVAALGVAVWLFVGLTPVVDAGSLRGVVPVDAADGPVSSLWVEVHNGTMVPVTVSEAESPTARDLGVRFRPLAVDAAGALVGDSATAATTIPKGGSVALEILFPEGCRGLPVASEGAAHAVRSVELRVVTLGLPRTLTITLPDVYAVHFPDDPSLPCV</sequence>
<keyword evidence="3" id="KW-1185">Reference proteome</keyword>
<accession>A0ABR9DN36</accession>
<reference evidence="2 3" key="1">
    <citation type="submission" date="2020-09" db="EMBL/GenBank/DDBJ databases">
        <title>Flavimobilis rhizosphaerae sp. nov., isolated from rhizosphere soil of Spartina alterniflora.</title>
        <authorList>
            <person name="Hanqin C."/>
        </authorList>
    </citation>
    <scope>NUCLEOTIDE SEQUENCE [LARGE SCALE GENOMIC DNA]</scope>
    <source>
        <strain evidence="2 3">GY 10621</strain>
    </source>
</reference>
<comment type="caution">
    <text evidence="2">The sequence shown here is derived from an EMBL/GenBank/DDBJ whole genome shotgun (WGS) entry which is preliminary data.</text>
</comment>
<evidence type="ECO:0000313" key="3">
    <source>
        <dbReference type="Proteomes" id="UP000642107"/>
    </source>
</evidence>
<proteinExistence type="predicted"/>
<organism evidence="2 3">
    <name type="scientific">Flavimobilis rhizosphaerae</name>
    <dbReference type="NCBI Taxonomy" id="2775421"/>
    <lineage>
        <taxon>Bacteria</taxon>
        <taxon>Bacillati</taxon>
        <taxon>Actinomycetota</taxon>
        <taxon>Actinomycetes</taxon>
        <taxon>Micrococcales</taxon>
        <taxon>Jonesiaceae</taxon>
        <taxon>Flavimobilis</taxon>
    </lineage>
</organism>
<dbReference type="RefSeq" id="WP_192277932.1">
    <property type="nucleotide sequence ID" value="NZ_JACZDF010000002.1"/>
</dbReference>
<dbReference type="Proteomes" id="UP000642107">
    <property type="component" value="Unassembled WGS sequence"/>
</dbReference>